<reference evidence="3 4" key="1">
    <citation type="submission" date="2024-06" db="EMBL/GenBank/DDBJ databases">
        <title>The Natural Products Discovery Center: Release of the First 8490 Sequenced Strains for Exploring Actinobacteria Biosynthetic Diversity.</title>
        <authorList>
            <person name="Kalkreuter E."/>
            <person name="Kautsar S.A."/>
            <person name="Yang D."/>
            <person name="Bader C.D."/>
            <person name="Teijaro C.N."/>
            <person name="Fluegel L."/>
            <person name="Davis C.M."/>
            <person name="Simpson J.R."/>
            <person name="Lauterbach L."/>
            <person name="Steele A.D."/>
            <person name="Gui C."/>
            <person name="Meng S."/>
            <person name="Li G."/>
            <person name="Viehrig K."/>
            <person name="Ye F."/>
            <person name="Su P."/>
            <person name="Kiefer A.F."/>
            <person name="Nichols A."/>
            <person name="Cepeda A.J."/>
            <person name="Yan W."/>
            <person name="Fan B."/>
            <person name="Jiang Y."/>
            <person name="Adhikari A."/>
            <person name="Zheng C.-J."/>
            <person name="Schuster L."/>
            <person name="Cowan T.M."/>
            <person name="Smanski M.J."/>
            <person name="Chevrette M.G."/>
            <person name="De Carvalho L.P.S."/>
            <person name="Shen B."/>
        </authorList>
    </citation>
    <scope>NUCLEOTIDE SEQUENCE [LARGE SCALE GENOMIC DNA]</scope>
    <source>
        <strain evidence="3 4">NPDC046838</strain>
    </source>
</reference>
<proteinExistence type="predicted"/>
<dbReference type="PROSITE" id="PS51257">
    <property type="entry name" value="PROKAR_LIPOPROTEIN"/>
    <property type="match status" value="1"/>
</dbReference>
<dbReference type="InterPro" id="IPR025326">
    <property type="entry name" value="DUF4232"/>
</dbReference>
<gene>
    <name evidence="3" type="ORF">ABZ921_36640</name>
</gene>
<sequence>MPRTGSRTTAAVRISAATALALGTLSLTGCASGTGTRDEGAATLVAQTTNKHSTVPQPSSNRRTARNAVPCTGANTEVTVTEVPRPVHHLLITATNTGTRPCDAYNAPYLRFDDAQAPADTEPDSVPQAVVTLEPGESAYAGVALAEPDGDGEGGRTAHRLGVLFADRAMDGGVGPEAAVELPSGGVHMGGSARTTYWQRSPQDALIR</sequence>
<organism evidence="3 4">
    <name type="scientific">Streptomyces atriruber</name>
    <dbReference type="NCBI Taxonomy" id="545121"/>
    <lineage>
        <taxon>Bacteria</taxon>
        <taxon>Bacillati</taxon>
        <taxon>Actinomycetota</taxon>
        <taxon>Actinomycetes</taxon>
        <taxon>Kitasatosporales</taxon>
        <taxon>Streptomycetaceae</taxon>
        <taxon>Streptomyces</taxon>
    </lineage>
</organism>
<evidence type="ECO:0000313" key="3">
    <source>
        <dbReference type="EMBL" id="MEU6826173.1"/>
    </source>
</evidence>
<feature type="signal peptide" evidence="1">
    <location>
        <begin position="1"/>
        <end position="31"/>
    </location>
</feature>
<keyword evidence="4" id="KW-1185">Reference proteome</keyword>
<name>A0ABV3BYS7_9ACTN</name>
<protein>
    <submittedName>
        <fullName evidence="3">DUF4232 domain-containing protein</fullName>
    </submittedName>
</protein>
<comment type="caution">
    <text evidence="3">The sequence shown here is derived from an EMBL/GenBank/DDBJ whole genome shotgun (WGS) entry which is preliminary data.</text>
</comment>
<accession>A0ABV3BYS7</accession>
<dbReference type="Pfam" id="PF14016">
    <property type="entry name" value="DUF4232"/>
    <property type="match status" value="1"/>
</dbReference>
<evidence type="ECO:0000259" key="2">
    <source>
        <dbReference type="Pfam" id="PF14016"/>
    </source>
</evidence>
<dbReference type="EMBL" id="JBEYXV010000025">
    <property type="protein sequence ID" value="MEU6826173.1"/>
    <property type="molecule type" value="Genomic_DNA"/>
</dbReference>
<keyword evidence="1" id="KW-0732">Signal</keyword>
<dbReference type="RefSeq" id="WP_359357190.1">
    <property type="nucleotide sequence ID" value="NZ_JBEYXV010000025.1"/>
</dbReference>
<evidence type="ECO:0000256" key="1">
    <source>
        <dbReference type="SAM" id="SignalP"/>
    </source>
</evidence>
<dbReference type="Proteomes" id="UP001551176">
    <property type="component" value="Unassembled WGS sequence"/>
</dbReference>
<feature type="domain" description="DUF4232" evidence="2">
    <location>
        <begin position="71"/>
        <end position="199"/>
    </location>
</feature>
<evidence type="ECO:0000313" key="4">
    <source>
        <dbReference type="Proteomes" id="UP001551176"/>
    </source>
</evidence>
<feature type="chain" id="PRO_5045335697" evidence="1">
    <location>
        <begin position="32"/>
        <end position="208"/>
    </location>
</feature>